<dbReference type="EMBL" id="JANIIK010000110">
    <property type="protein sequence ID" value="KAJ3595862.1"/>
    <property type="molecule type" value="Genomic_DNA"/>
</dbReference>
<keyword evidence="7" id="KW-1185">Reference proteome</keyword>
<name>A0A9Q0E0J1_9TELE</name>
<organism evidence="6 7">
    <name type="scientific">Muraenolepis orangiensis</name>
    <name type="common">Patagonian moray cod</name>
    <dbReference type="NCBI Taxonomy" id="630683"/>
    <lineage>
        <taxon>Eukaryota</taxon>
        <taxon>Metazoa</taxon>
        <taxon>Chordata</taxon>
        <taxon>Craniata</taxon>
        <taxon>Vertebrata</taxon>
        <taxon>Euteleostomi</taxon>
        <taxon>Actinopterygii</taxon>
        <taxon>Neopterygii</taxon>
        <taxon>Teleostei</taxon>
        <taxon>Neoteleostei</taxon>
        <taxon>Acanthomorphata</taxon>
        <taxon>Zeiogadaria</taxon>
        <taxon>Gadariae</taxon>
        <taxon>Gadiformes</taxon>
        <taxon>Muraenolepidoidei</taxon>
        <taxon>Muraenolepididae</taxon>
        <taxon>Muraenolepis</taxon>
    </lineage>
</organism>
<evidence type="ECO:0000256" key="4">
    <source>
        <dbReference type="SAM" id="SignalP"/>
    </source>
</evidence>
<dbReference type="PROSITE" id="PS51132">
    <property type="entry name" value="OLF"/>
    <property type="match status" value="1"/>
</dbReference>
<keyword evidence="2" id="KW-0964">Secreted</keyword>
<comment type="caution">
    <text evidence="6">The sequence shown here is derived from an EMBL/GenBank/DDBJ whole genome shotgun (WGS) entry which is preliminary data.</text>
</comment>
<dbReference type="Proteomes" id="UP001148018">
    <property type="component" value="Unassembled WGS sequence"/>
</dbReference>
<feature type="signal peptide" evidence="4">
    <location>
        <begin position="1"/>
        <end position="21"/>
    </location>
</feature>
<sequence length="455" mass="50752">MYLAVILQLFTLHIMFHEVASASRSCLCELKNAEKPFPHDKLDTVEQNSLKCTQDLNLQKMRLPQLVAEVSELERENDGDLYGAVALQVINNDMAEIQQLFDKLNHTHLGFQQQSGAVSEKLQDIKAELQQLEHFDTMETVRRQQTNVRLKRELDQCKNGDLDLIPPVTTAPGACPRGQLLNVTSPRVNTAGEYPGAHKYGAWGRDSKPDAGKENWHWLVMLTTSNIYANYVRRYSTLSALIVGISTPALYYNCYKEASVCRFNLTAKTVQSTALPVGTRVNSKGNFCNIETCYPFTDLDLATDESGVWVVYTTTEDHGNLVLSRVEGDDQQLTLGQTWRTSLYKASTTNSFVACGVLYATRYISAQVEEIFYSFDTVTGAERFDVGIHISKMAAHIRSLNYSPADEMLHAYVEGIMTSYKVVFGPPATPAPPTPPPPPPASAPPAWLKMLTSWI</sequence>
<evidence type="ECO:0000256" key="2">
    <source>
        <dbReference type="ARBA" id="ARBA00022525"/>
    </source>
</evidence>
<proteinExistence type="predicted"/>
<evidence type="ECO:0000313" key="7">
    <source>
        <dbReference type="Proteomes" id="UP001148018"/>
    </source>
</evidence>
<evidence type="ECO:0000313" key="6">
    <source>
        <dbReference type="EMBL" id="KAJ3595862.1"/>
    </source>
</evidence>
<evidence type="ECO:0000256" key="1">
    <source>
        <dbReference type="ARBA" id="ARBA00004613"/>
    </source>
</evidence>
<comment type="subcellular location">
    <subcellularLocation>
        <location evidence="1">Secreted</location>
    </subcellularLocation>
</comment>
<reference evidence="6" key="1">
    <citation type="submission" date="2022-07" db="EMBL/GenBank/DDBJ databases">
        <title>Chromosome-level genome of Muraenolepis orangiensis.</title>
        <authorList>
            <person name="Kim J."/>
        </authorList>
    </citation>
    <scope>NUCLEOTIDE SEQUENCE</scope>
    <source>
        <strain evidence="6">KU_S4_2022</strain>
        <tissue evidence="6">Muscle</tissue>
    </source>
</reference>
<dbReference type="AlphaFoldDB" id="A0A9Q0E0J1"/>
<accession>A0A9Q0E0J1</accession>
<dbReference type="SMART" id="SM00284">
    <property type="entry name" value="OLF"/>
    <property type="match status" value="1"/>
</dbReference>
<gene>
    <name evidence="6" type="ORF">NHX12_002274</name>
</gene>
<comment type="caution">
    <text evidence="3">Lacks conserved residue(s) required for the propagation of feature annotation.</text>
</comment>
<keyword evidence="4" id="KW-0732">Signal</keyword>
<dbReference type="InterPro" id="IPR003112">
    <property type="entry name" value="Olfac-like_dom"/>
</dbReference>
<feature type="chain" id="PRO_5040223157" description="Olfactomedin-like domain-containing protein" evidence="4">
    <location>
        <begin position="22"/>
        <end position="455"/>
    </location>
</feature>
<dbReference type="PANTHER" id="PTHR23192">
    <property type="entry name" value="OLFACTOMEDIN-RELATED"/>
    <property type="match status" value="1"/>
</dbReference>
<evidence type="ECO:0000256" key="3">
    <source>
        <dbReference type="PROSITE-ProRule" id="PRU00446"/>
    </source>
</evidence>
<dbReference type="PANTHER" id="PTHR23192:SF68">
    <property type="entry name" value="OLFACTOMEDIN-4-LIKE"/>
    <property type="match status" value="1"/>
</dbReference>
<dbReference type="GO" id="GO:0007165">
    <property type="term" value="P:signal transduction"/>
    <property type="evidence" value="ECO:0007669"/>
    <property type="project" value="TreeGrafter"/>
</dbReference>
<protein>
    <recommendedName>
        <fullName evidence="5">Olfactomedin-like domain-containing protein</fullName>
    </recommendedName>
</protein>
<dbReference type="InterPro" id="IPR050605">
    <property type="entry name" value="Olfactomedin-like_domain"/>
</dbReference>
<feature type="domain" description="Olfactomedin-like" evidence="5">
    <location>
        <begin position="174"/>
        <end position="426"/>
    </location>
</feature>
<dbReference type="OrthoDB" id="8626508at2759"/>
<dbReference type="Pfam" id="PF02191">
    <property type="entry name" value="OLF"/>
    <property type="match status" value="1"/>
</dbReference>
<evidence type="ECO:0000259" key="5">
    <source>
        <dbReference type="PROSITE" id="PS51132"/>
    </source>
</evidence>
<dbReference type="GO" id="GO:0005615">
    <property type="term" value="C:extracellular space"/>
    <property type="evidence" value="ECO:0007669"/>
    <property type="project" value="TreeGrafter"/>
</dbReference>